<evidence type="ECO:0000256" key="1">
    <source>
        <dbReference type="SAM" id="Phobius"/>
    </source>
</evidence>
<dbReference type="Proteomes" id="UP001211097">
    <property type="component" value="Chromosome"/>
</dbReference>
<reference evidence="2 4" key="1">
    <citation type="submission" date="2022-11" db="EMBL/GenBank/DDBJ databases">
        <title>Complete Genome Sequences of three Polynucleobacter sp. Subcluster PnecC Strains KF022, KF023, and KF032 Isolated from a Shallow Eutrophic Lake in Japan.</title>
        <authorList>
            <person name="Ogata Y."/>
            <person name="Watanabe K."/>
            <person name="Takemine S."/>
            <person name="Shindo C."/>
            <person name="Kurokawa R."/>
            <person name="Suda W."/>
        </authorList>
    </citation>
    <scope>NUCLEOTIDE SEQUENCE</scope>
    <source>
        <strain evidence="2">KF023</strain>
        <strain evidence="3 4">KF032</strain>
    </source>
</reference>
<feature type="transmembrane region" description="Helical" evidence="1">
    <location>
        <begin position="55"/>
        <end position="75"/>
    </location>
</feature>
<organism evidence="2">
    <name type="scientific">Polynucleobacter yangtzensis</name>
    <dbReference type="NCBI Taxonomy" id="1743159"/>
    <lineage>
        <taxon>Bacteria</taxon>
        <taxon>Pseudomonadati</taxon>
        <taxon>Pseudomonadota</taxon>
        <taxon>Betaproteobacteria</taxon>
        <taxon>Burkholderiales</taxon>
        <taxon>Burkholderiaceae</taxon>
        <taxon>Polynucleobacter</taxon>
    </lineage>
</organism>
<keyword evidence="1" id="KW-0472">Membrane</keyword>
<gene>
    <name evidence="2" type="ORF">PKF023_07470</name>
    <name evidence="3" type="ORF">PKF032_06860</name>
</gene>
<sequence>MNTRREDVLFNWIYKKSNIQILLILILFFVTLLDVLPRLLQCIPIFAPTQDSTRLGLGLFGSIITLSGLLIGFLLNQAQTNFREVQTLVSQEAGRINNLDRLLTRFGDPSIGPIRAELFEYMNSIVNDEWALLQKGEGSSKTHMLWRSISRKLMAIEPHSNRQTAMYTDIIKKSEEVAESREARIERSTIRLPGLFWIVILICMFALMGTNTLFLPSDSFFFGLKILPITMGALISLLVITDQPFKGQNSVQPDAFYKIIESIKTRKE</sequence>
<evidence type="ECO:0000313" key="3">
    <source>
        <dbReference type="EMBL" id="BDT78798.1"/>
    </source>
</evidence>
<keyword evidence="1" id="KW-0812">Transmembrane</keyword>
<protein>
    <recommendedName>
        <fullName evidence="5">DUF4231 domain-containing protein</fullName>
    </recommendedName>
</protein>
<dbReference type="Proteomes" id="UP001211204">
    <property type="component" value="Chromosome"/>
</dbReference>
<feature type="transmembrane region" description="Helical" evidence="1">
    <location>
        <begin position="194"/>
        <end position="214"/>
    </location>
</feature>
<evidence type="ECO:0000313" key="4">
    <source>
        <dbReference type="Proteomes" id="UP001211204"/>
    </source>
</evidence>
<name>A0A9C7FKJ4_9BURK</name>
<proteinExistence type="predicted"/>
<dbReference type="RefSeq" id="WP_068321171.1">
    <property type="nucleotide sequence ID" value="NZ_AP026973.1"/>
</dbReference>
<dbReference type="AlphaFoldDB" id="A0A9C7FKJ4"/>
<keyword evidence="4" id="KW-1185">Reference proteome</keyword>
<dbReference type="EMBL" id="AP026974">
    <property type="protein sequence ID" value="BDT78798.1"/>
    <property type="molecule type" value="Genomic_DNA"/>
</dbReference>
<evidence type="ECO:0000313" key="2">
    <source>
        <dbReference type="EMBL" id="BDT76944.1"/>
    </source>
</evidence>
<dbReference type="Pfam" id="PF14023">
    <property type="entry name" value="Bestrophin-like"/>
    <property type="match status" value="1"/>
</dbReference>
<keyword evidence="1" id="KW-1133">Transmembrane helix</keyword>
<dbReference type="InterPro" id="IPR025333">
    <property type="entry name" value="DUF4239"/>
</dbReference>
<feature type="transmembrane region" description="Helical" evidence="1">
    <location>
        <begin position="220"/>
        <end position="240"/>
    </location>
</feature>
<dbReference type="OrthoDB" id="8595256at2"/>
<accession>A0A9C7FKJ4</accession>
<dbReference type="EMBL" id="AP026973">
    <property type="protein sequence ID" value="BDT76944.1"/>
    <property type="molecule type" value="Genomic_DNA"/>
</dbReference>
<dbReference type="KEGG" id="pyt:PKF023_07470"/>
<evidence type="ECO:0008006" key="5">
    <source>
        <dbReference type="Google" id="ProtNLM"/>
    </source>
</evidence>
<feature type="transmembrane region" description="Helical" evidence="1">
    <location>
        <begin position="21"/>
        <end position="40"/>
    </location>
</feature>